<feature type="region of interest" description="Disordered" evidence="1">
    <location>
        <begin position="1"/>
        <end position="30"/>
    </location>
</feature>
<keyword evidence="2" id="KW-1133">Transmembrane helix</keyword>
<dbReference type="Proteomes" id="UP000663861">
    <property type="component" value="Unassembled WGS sequence"/>
</dbReference>
<evidence type="ECO:0000256" key="1">
    <source>
        <dbReference type="SAM" id="MobiDB-lite"/>
    </source>
</evidence>
<gene>
    <name evidence="3" type="ORF">RDB_LOCUS109271</name>
</gene>
<organism evidence="3 4">
    <name type="scientific">Rhizoctonia solani</name>
    <dbReference type="NCBI Taxonomy" id="456999"/>
    <lineage>
        <taxon>Eukaryota</taxon>
        <taxon>Fungi</taxon>
        <taxon>Dikarya</taxon>
        <taxon>Basidiomycota</taxon>
        <taxon>Agaricomycotina</taxon>
        <taxon>Agaricomycetes</taxon>
        <taxon>Cantharellales</taxon>
        <taxon>Ceratobasidiaceae</taxon>
        <taxon>Rhizoctonia</taxon>
    </lineage>
</organism>
<evidence type="ECO:0000313" key="4">
    <source>
        <dbReference type="Proteomes" id="UP000663861"/>
    </source>
</evidence>
<evidence type="ECO:0000256" key="2">
    <source>
        <dbReference type="SAM" id="Phobius"/>
    </source>
</evidence>
<dbReference type="EMBL" id="CAJMWY010002438">
    <property type="protein sequence ID" value="CAE6489132.1"/>
    <property type="molecule type" value="Genomic_DNA"/>
</dbReference>
<feature type="compositionally biased region" description="Low complexity" evidence="1">
    <location>
        <begin position="1"/>
        <end position="13"/>
    </location>
</feature>
<reference evidence="3" key="1">
    <citation type="submission" date="2021-01" db="EMBL/GenBank/DDBJ databases">
        <authorList>
            <person name="Kaushik A."/>
        </authorList>
    </citation>
    <scope>NUCLEOTIDE SEQUENCE</scope>
    <source>
        <strain evidence="3">AG4-RS23</strain>
    </source>
</reference>
<feature type="transmembrane region" description="Helical" evidence="2">
    <location>
        <begin position="68"/>
        <end position="90"/>
    </location>
</feature>
<proteinExistence type="predicted"/>
<evidence type="ECO:0000313" key="3">
    <source>
        <dbReference type="EMBL" id="CAE6489132.1"/>
    </source>
</evidence>
<name>A0A8H3H7S4_9AGAM</name>
<sequence length="171" mass="18361">MSHSARSSFSDSSVQTLPLTPAPSSHKRTPSRTYFSLAEDEFTGPADNVQPEAELARGFEKLGFGESVAIGLSMIAVLSLAIVAATVTLLKVKCRPVFGDSCSNCNLAQGQVVDGINLDTTAFRLADHPNFNYIDTSENVPSARIFFRNYPVPSILVLIVTIVVLTGAERV</sequence>
<accession>A0A8H3H7S4</accession>
<dbReference type="AlphaFoldDB" id="A0A8H3H7S4"/>
<keyword evidence="2" id="KW-0812">Transmembrane</keyword>
<feature type="transmembrane region" description="Helical" evidence="2">
    <location>
        <begin position="150"/>
        <end position="168"/>
    </location>
</feature>
<keyword evidence="2" id="KW-0472">Membrane</keyword>
<comment type="caution">
    <text evidence="3">The sequence shown here is derived from an EMBL/GenBank/DDBJ whole genome shotgun (WGS) entry which is preliminary data.</text>
</comment>
<protein>
    <submittedName>
        <fullName evidence="3">Uncharacterized protein</fullName>
    </submittedName>
</protein>